<keyword evidence="5" id="KW-1133">Transmembrane helix</keyword>
<comment type="caution">
    <text evidence="7">The sequence shown here is derived from an EMBL/GenBank/DDBJ whole genome shotgun (WGS) entry which is preliminary data.</text>
</comment>
<evidence type="ECO:0000259" key="6">
    <source>
        <dbReference type="PROSITE" id="PS50847"/>
    </source>
</evidence>
<reference evidence="7" key="1">
    <citation type="submission" date="2022-08" db="EMBL/GenBank/DDBJ databases">
        <authorList>
            <person name="Deng Y."/>
            <person name="Han X.-F."/>
            <person name="Zhang Y.-Q."/>
        </authorList>
    </citation>
    <scope>NUCLEOTIDE SEQUENCE</scope>
    <source>
        <strain evidence="7">CPCC 203407</strain>
    </source>
</reference>
<evidence type="ECO:0000256" key="2">
    <source>
        <dbReference type="ARBA" id="ARBA00022525"/>
    </source>
</evidence>
<dbReference type="RefSeq" id="WP_259529161.1">
    <property type="nucleotide sequence ID" value="NZ_JANLCK010000006.1"/>
</dbReference>
<gene>
    <name evidence="7" type="ORF">N1028_11875</name>
</gene>
<feature type="transmembrane region" description="Helical" evidence="5">
    <location>
        <begin position="16"/>
        <end position="38"/>
    </location>
</feature>
<dbReference type="PROSITE" id="PS50847">
    <property type="entry name" value="GRAM_POS_ANCHORING"/>
    <property type="match status" value="1"/>
</dbReference>
<organism evidence="7 8">
    <name type="scientific">Herbiconiux oxytropis</name>
    <dbReference type="NCBI Taxonomy" id="2970915"/>
    <lineage>
        <taxon>Bacteria</taxon>
        <taxon>Bacillati</taxon>
        <taxon>Actinomycetota</taxon>
        <taxon>Actinomycetes</taxon>
        <taxon>Micrococcales</taxon>
        <taxon>Microbacteriaceae</taxon>
        <taxon>Herbiconiux</taxon>
    </lineage>
</organism>
<evidence type="ECO:0000256" key="5">
    <source>
        <dbReference type="SAM" id="Phobius"/>
    </source>
</evidence>
<protein>
    <submittedName>
        <fullName evidence="7">LPXTG cell wall anchor domain-containing protein</fullName>
    </submittedName>
</protein>
<dbReference type="Proteomes" id="UP001165587">
    <property type="component" value="Unassembled WGS sequence"/>
</dbReference>
<dbReference type="EMBL" id="JANLCK010000006">
    <property type="protein sequence ID" value="MCS5726592.1"/>
    <property type="molecule type" value="Genomic_DNA"/>
</dbReference>
<evidence type="ECO:0000313" key="7">
    <source>
        <dbReference type="EMBL" id="MCS5726592.1"/>
    </source>
</evidence>
<accession>A0AA42BU74</accession>
<keyword evidence="3" id="KW-0732">Signal</keyword>
<feature type="domain" description="Gram-positive cocci surface proteins LPxTG" evidence="6">
    <location>
        <begin position="7"/>
        <end position="46"/>
    </location>
</feature>
<proteinExistence type="predicted"/>
<dbReference type="AlphaFoldDB" id="A0AA42BU74"/>
<sequence>MTFASELASTGANGQIALIIGGIAVAVLLVGGIVLFVARRRRSNNG</sequence>
<dbReference type="InterPro" id="IPR019931">
    <property type="entry name" value="LPXTG_anchor"/>
</dbReference>
<keyword evidence="4" id="KW-0572">Peptidoglycan-anchor</keyword>
<keyword evidence="2" id="KW-0964">Secreted</keyword>
<evidence type="ECO:0000256" key="1">
    <source>
        <dbReference type="ARBA" id="ARBA00022512"/>
    </source>
</evidence>
<evidence type="ECO:0000313" key="8">
    <source>
        <dbReference type="Proteomes" id="UP001165587"/>
    </source>
</evidence>
<dbReference type="NCBIfam" id="TIGR01167">
    <property type="entry name" value="LPXTG_anchor"/>
    <property type="match status" value="1"/>
</dbReference>
<evidence type="ECO:0000256" key="3">
    <source>
        <dbReference type="ARBA" id="ARBA00022729"/>
    </source>
</evidence>
<keyword evidence="8" id="KW-1185">Reference proteome</keyword>
<name>A0AA42BU74_9MICO</name>
<evidence type="ECO:0000256" key="4">
    <source>
        <dbReference type="ARBA" id="ARBA00023088"/>
    </source>
</evidence>
<keyword evidence="5" id="KW-0812">Transmembrane</keyword>
<keyword evidence="5" id="KW-0472">Membrane</keyword>
<keyword evidence="1" id="KW-0134">Cell wall</keyword>
<dbReference type="Pfam" id="PF00746">
    <property type="entry name" value="Gram_pos_anchor"/>
    <property type="match status" value="1"/>
</dbReference>